<keyword evidence="11" id="KW-1185">Reference proteome</keyword>
<dbReference type="eggNOG" id="COG0791">
    <property type="taxonomic scope" value="Bacteria"/>
</dbReference>
<feature type="domain" description="LysM" evidence="8">
    <location>
        <begin position="27"/>
        <end position="70"/>
    </location>
</feature>
<dbReference type="InterPro" id="IPR038765">
    <property type="entry name" value="Papain-like_cys_pep_sf"/>
</dbReference>
<protein>
    <submittedName>
        <fullName evidence="10">NLP/P60 protein</fullName>
    </submittedName>
</protein>
<dbReference type="KEGG" id="dae:Dtox_2964"/>
<feature type="signal peptide" evidence="7">
    <location>
        <begin position="1"/>
        <end position="26"/>
    </location>
</feature>
<dbReference type="HOGENOM" id="CLU_016043_1_1_9"/>
<gene>
    <name evidence="10" type="ordered locus">Dtox_2964</name>
</gene>
<dbReference type="GO" id="GO:0008234">
    <property type="term" value="F:cysteine-type peptidase activity"/>
    <property type="evidence" value="ECO:0007669"/>
    <property type="project" value="UniProtKB-KW"/>
</dbReference>
<sequence length="208" mass="22022">MSRAKIMFTSLALGISLCILPGISFAETYTVKPGDTLWKISRDYGTTVSNIQSLNNLNSALLHPGQQLVIGGQGQSPAQPQQQVSRGLGRVSTVLSFSKSLLGVPYVSGGSSPSGFDCSGYVKYVFGHFGINLPRTAGEQYNAGLKVSSAEARPGDLVAFKTGGYISHVGIYLGDSQFISATSSNGIDITSVHGPYWGSRFLGFSRIM</sequence>
<dbReference type="InterPro" id="IPR000064">
    <property type="entry name" value="NLP_P60_dom"/>
</dbReference>
<dbReference type="Proteomes" id="UP000002217">
    <property type="component" value="Chromosome"/>
</dbReference>
<evidence type="ECO:0000256" key="2">
    <source>
        <dbReference type="ARBA" id="ARBA00022670"/>
    </source>
</evidence>
<dbReference type="Pfam" id="PF01476">
    <property type="entry name" value="LysM"/>
    <property type="match status" value="1"/>
</dbReference>
<dbReference type="RefSeq" id="WP_015758411.1">
    <property type="nucleotide sequence ID" value="NC_013216.1"/>
</dbReference>
<keyword evidence="3 7" id="KW-0732">Signal</keyword>
<keyword evidence="2" id="KW-0645">Protease</keyword>
<accession>C8W2N5</accession>
<dbReference type="Gene3D" id="3.10.350.10">
    <property type="entry name" value="LysM domain"/>
    <property type="match status" value="1"/>
</dbReference>
<dbReference type="GO" id="GO:0006508">
    <property type="term" value="P:proteolysis"/>
    <property type="evidence" value="ECO:0007669"/>
    <property type="project" value="UniProtKB-KW"/>
</dbReference>
<keyword evidence="6" id="KW-0788">Thiol protease</keyword>
<dbReference type="EMBL" id="CP001720">
    <property type="protein sequence ID" value="ACV63719.1"/>
    <property type="molecule type" value="Genomic_DNA"/>
</dbReference>
<evidence type="ECO:0000256" key="4">
    <source>
        <dbReference type="ARBA" id="ARBA00022737"/>
    </source>
</evidence>
<evidence type="ECO:0000256" key="1">
    <source>
        <dbReference type="ARBA" id="ARBA00007074"/>
    </source>
</evidence>
<evidence type="ECO:0000256" key="6">
    <source>
        <dbReference type="ARBA" id="ARBA00022807"/>
    </source>
</evidence>
<dbReference type="PANTHER" id="PTHR47053:SF1">
    <property type="entry name" value="MUREIN DD-ENDOPEPTIDASE MEPH-RELATED"/>
    <property type="match status" value="1"/>
</dbReference>
<keyword evidence="5" id="KW-0378">Hydrolase</keyword>
<proteinExistence type="inferred from homology"/>
<evidence type="ECO:0000256" key="7">
    <source>
        <dbReference type="SAM" id="SignalP"/>
    </source>
</evidence>
<dbReference type="Gene3D" id="3.90.1720.10">
    <property type="entry name" value="endopeptidase domain like (from Nostoc punctiforme)"/>
    <property type="match status" value="1"/>
</dbReference>
<dbReference type="PANTHER" id="PTHR47053">
    <property type="entry name" value="MUREIN DD-ENDOPEPTIDASE MEPH-RELATED"/>
    <property type="match status" value="1"/>
</dbReference>
<organism evidence="10 11">
    <name type="scientific">Desulfofarcimen acetoxidans (strain ATCC 49208 / DSM 771 / KCTC 5769 / VKM B-1644 / 5575)</name>
    <name type="common">Desulfotomaculum acetoxidans</name>
    <dbReference type="NCBI Taxonomy" id="485916"/>
    <lineage>
        <taxon>Bacteria</taxon>
        <taxon>Bacillati</taxon>
        <taxon>Bacillota</taxon>
        <taxon>Clostridia</taxon>
        <taxon>Eubacteriales</taxon>
        <taxon>Peptococcaceae</taxon>
        <taxon>Desulfofarcimen</taxon>
    </lineage>
</organism>
<dbReference type="SMART" id="SM00257">
    <property type="entry name" value="LysM"/>
    <property type="match status" value="1"/>
</dbReference>
<evidence type="ECO:0000259" key="9">
    <source>
        <dbReference type="PROSITE" id="PS51935"/>
    </source>
</evidence>
<dbReference type="SUPFAM" id="SSF54001">
    <property type="entry name" value="Cysteine proteinases"/>
    <property type="match status" value="1"/>
</dbReference>
<dbReference type="InterPro" id="IPR051202">
    <property type="entry name" value="Peptidase_C40"/>
</dbReference>
<keyword evidence="4" id="KW-0677">Repeat</keyword>
<feature type="chain" id="PRO_5002992418" evidence="7">
    <location>
        <begin position="27"/>
        <end position="208"/>
    </location>
</feature>
<dbReference type="SUPFAM" id="SSF54106">
    <property type="entry name" value="LysM domain"/>
    <property type="match status" value="1"/>
</dbReference>
<dbReference type="STRING" id="485916.Dtox_2964"/>
<evidence type="ECO:0000259" key="8">
    <source>
        <dbReference type="PROSITE" id="PS51782"/>
    </source>
</evidence>
<evidence type="ECO:0000313" key="11">
    <source>
        <dbReference type="Proteomes" id="UP000002217"/>
    </source>
</evidence>
<dbReference type="OrthoDB" id="9808890at2"/>
<comment type="similarity">
    <text evidence="1">Belongs to the peptidase C40 family.</text>
</comment>
<evidence type="ECO:0000256" key="3">
    <source>
        <dbReference type="ARBA" id="ARBA00022729"/>
    </source>
</evidence>
<reference evidence="10 11" key="1">
    <citation type="journal article" date="2009" name="Stand. Genomic Sci.">
        <title>Complete genome sequence of Desulfotomaculum acetoxidans type strain (5575).</title>
        <authorList>
            <person name="Spring S."/>
            <person name="Lapidus A."/>
            <person name="Schroder M."/>
            <person name="Gleim D."/>
            <person name="Sims D."/>
            <person name="Meincke L."/>
            <person name="Glavina Del Rio T."/>
            <person name="Tice H."/>
            <person name="Copeland A."/>
            <person name="Cheng J.F."/>
            <person name="Lucas S."/>
            <person name="Chen F."/>
            <person name="Nolan M."/>
            <person name="Bruce D."/>
            <person name="Goodwin L."/>
            <person name="Pitluck S."/>
            <person name="Ivanova N."/>
            <person name="Mavromatis K."/>
            <person name="Mikhailova N."/>
            <person name="Pati A."/>
            <person name="Chen A."/>
            <person name="Palaniappan K."/>
            <person name="Land M."/>
            <person name="Hauser L."/>
            <person name="Chang Y.J."/>
            <person name="Jeffries C.D."/>
            <person name="Chain P."/>
            <person name="Saunders E."/>
            <person name="Brettin T."/>
            <person name="Detter J.C."/>
            <person name="Goker M."/>
            <person name="Bristow J."/>
            <person name="Eisen J.A."/>
            <person name="Markowitz V."/>
            <person name="Hugenholtz P."/>
            <person name="Kyrpides N.C."/>
            <person name="Klenk H.P."/>
            <person name="Han C."/>
        </authorList>
    </citation>
    <scope>NUCLEOTIDE SEQUENCE [LARGE SCALE GENOMIC DNA]</scope>
    <source>
        <strain evidence="11">ATCC 49208 / DSM 771 / VKM B-1644</strain>
    </source>
</reference>
<evidence type="ECO:0000313" key="10">
    <source>
        <dbReference type="EMBL" id="ACV63719.1"/>
    </source>
</evidence>
<dbReference type="PROSITE" id="PS51935">
    <property type="entry name" value="NLPC_P60"/>
    <property type="match status" value="1"/>
</dbReference>
<dbReference type="InterPro" id="IPR036779">
    <property type="entry name" value="LysM_dom_sf"/>
</dbReference>
<dbReference type="CAZy" id="CBM50">
    <property type="family name" value="Carbohydrate-Binding Module Family 50"/>
</dbReference>
<dbReference type="AlphaFoldDB" id="C8W2N5"/>
<evidence type="ECO:0000256" key="5">
    <source>
        <dbReference type="ARBA" id="ARBA00022801"/>
    </source>
</evidence>
<dbReference type="InterPro" id="IPR018392">
    <property type="entry name" value="LysM"/>
</dbReference>
<feature type="domain" description="NlpC/P60" evidence="9">
    <location>
        <begin position="88"/>
        <end position="208"/>
    </location>
</feature>
<dbReference type="CDD" id="cd00118">
    <property type="entry name" value="LysM"/>
    <property type="match status" value="1"/>
</dbReference>
<dbReference type="PROSITE" id="PS51782">
    <property type="entry name" value="LYSM"/>
    <property type="match status" value="1"/>
</dbReference>
<name>C8W2N5_DESAS</name>
<dbReference type="Pfam" id="PF00877">
    <property type="entry name" value="NLPC_P60"/>
    <property type="match status" value="1"/>
</dbReference>